<dbReference type="GO" id="GO:0005524">
    <property type="term" value="F:ATP binding"/>
    <property type="evidence" value="ECO:0007669"/>
    <property type="project" value="InterPro"/>
</dbReference>
<dbReference type="PROSITE" id="PS50011">
    <property type="entry name" value="PROTEIN_KINASE_DOM"/>
    <property type="match status" value="1"/>
</dbReference>
<evidence type="ECO:0000259" key="5">
    <source>
        <dbReference type="PROSITE" id="PS50011"/>
    </source>
</evidence>
<feature type="repeat" description="ANK" evidence="3">
    <location>
        <begin position="1537"/>
        <end position="1569"/>
    </location>
</feature>
<evidence type="ECO:0000256" key="4">
    <source>
        <dbReference type="SAM" id="MobiDB-lite"/>
    </source>
</evidence>
<dbReference type="SUPFAM" id="SSF48403">
    <property type="entry name" value="Ankyrin repeat"/>
    <property type="match status" value="2"/>
</dbReference>
<dbReference type="GO" id="GO:0004672">
    <property type="term" value="F:protein kinase activity"/>
    <property type="evidence" value="ECO:0007669"/>
    <property type="project" value="InterPro"/>
</dbReference>
<proteinExistence type="predicted"/>
<comment type="caution">
    <text evidence="6">The sequence shown here is derived from an EMBL/GenBank/DDBJ whole genome shotgun (WGS) entry which is preliminary data.</text>
</comment>
<dbReference type="SUPFAM" id="SSF56112">
    <property type="entry name" value="Protein kinase-like (PK-like)"/>
    <property type="match status" value="1"/>
</dbReference>
<feature type="domain" description="Protein kinase" evidence="5">
    <location>
        <begin position="65"/>
        <end position="365"/>
    </location>
</feature>
<keyword evidence="2 3" id="KW-0040">ANK repeat</keyword>
<accession>A0A553HVL0</accession>
<dbReference type="Proteomes" id="UP000319160">
    <property type="component" value="Unassembled WGS sequence"/>
</dbReference>
<name>A0A553HVL0_9PEZI</name>
<evidence type="ECO:0000256" key="2">
    <source>
        <dbReference type="ARBA" id="ARBA00023043"/>
    </source>
</evidence>
<evidence type="ECO:0000256" key="1">
    <source>
        <dbReference type="ARBA" id="ARBA00022737"/>
    </source>
</evidence>
<evidence type="ECO:0000256" key="3">
    <source>
        <dbReference type="PROSITE-ProRule" id="PRU00023"/>
    </source>
</evidence>
<dbReference type="SMART" id="SM00248">
    <property type="entry name" value="ANK"/>
    <property type="match status" value="9"/>
</dbReference>
<keyword evidence="7" id="KW-1185">Reference proteome</keyword>
<dbReference type="InterPro" id="IPR036770">
    <property type="entry name" value="Ankyrin_rpt-contain_sf"/>
</dbReference>
<dbReference type="OrthoDB" id="4062651at2759"/>
<feature type="repeat" description="ANK" evidence="3">
    <location>
        <begin position="1503"/>
        <end position="1535"/>
    </location>
</feature>
<dbReference type="InterPro" id="IPR002110">
    <property type="entry name" value="Ankyrin_rpt"/>
</dbReference>
<dbReference type="PANTHER" id="PTHR24198">
    <property type="entry name" value="ANKYRIN REPEAT AND PROTEIN KINASE DOMAIN-CONTAINING PROTEIN"/>
    <property type="match status" value="1"/>
</dbReference>
<dbReference type="Pfam" id="PF00069">
    <property type="entry name" value="Pkinase"/>
    <property type="match status" value="1"/>
</dbReference>
<feature type="region of interest" description="Disordered" evidence="4">
    <location>
        <begin position="1"/>
        <end position="28"/>
    </location>
</feature>
<feature type="compositionally biased region" description="Low complexity" evidence="4">
    <location>
        <begin position="1"/>
        <end position="14"/>
    </location>
</feature>
<evidence type="ECO:0000313" key="6">
    <source>
        <dbReference type="EMBL" id="TRX91985.1"/>
    </source>
</evidence>
<evidence type="ECO:0000313" key="7">
    <source>
        <dbReference type="Proteomes" id="UP000319160"/>
    </source>
</evidence>
<dbReference type="Pfam" id="PF00023">
    <property type="entry name" value="Ank"/>
    <property type="match status" value="1"/>
</dbReference>
<dbReference type="PROSITE" id="PS50297">
    <property type="entry name" value="ANK_REP_REGION"/>
    <property type="match status" value="3"/>
</dbReference>
<dbReference type="PROSITE" id="PS50088">
    <property type="entry name" value="ANK_REPEAT"/>
    <property type="match status" value="3"/>
</dbReference>
<sequence length="1690" mass="187456">MDRSSSNLESNMSSKRSKNWNPGNKYEESSSNLNLFVELVRTLNRYEIPSAIIDRLGIAFEDDSPRELISLGGGLTSQIVRHSSDKNASHIVPSGSTVALKVFNCSNENDIPTTSAAPRRSLYQAILREIRMLCQPSLHGHPHIVKLLFIGWRKGGIPPVMALELGQYGSLEFIIRDATPGPTSTQKMHLTLDIALGLSAIHRAGFTHGDLKPDNIVITSGNDSSRPFVAKLIDFGGSAQLCGHGDGPVHFTPLWSAPEVLSRDLDIEWDKADVYSYGLVVASLWAREPGDIALEPAGQSTSCFLSWAQLACPDDSLREDVLLHVKQVPGGCIRLLSKRLEKSGISETEASQLLDLLTPVLEPYFWRRPDTACLIQSLVQFGQNIGRDIEYEDNDTNKTAQQNMSTELGSDSDSVYHEELVSWLESDSPVGERILEHSSIALDEFKSSLNEQLVGSIIDIPAQLPKDQSHEYFVKSLAASFGHLVPSESSNTHVDILDPSTQEVFKEVAWVLAKRYFCKVGRPEKQDAALELMRTSALCGSIKSINFAAMISTDTDTSFPVRLCLSVAALLHSEPALQKLSTDWPDHFRIVMEIIQGHRLIYETAREWNDDTLSFLLSALELYSKPYPSVVPENSLERSLAVGAVLEIKQILGGTIVTQDTDRIIPKILCELTHLVDADAAELANTAFERGAKLDILVPYTTQPGALGEIPSVPLDYHSPLSWAIRRGKPRLALSIFCLHVGSGTPILDFPKALSLSFRYLQPELGDALLNLSHQNQGLCLGNPHPSRSIEVPLHHLVTLTTSRCHSAELERRAMHGNELESNYQECLEILLNEDIGSTDDINIGSLLFKALGWDDVILLKLLSRNSRLAPFVCDLVTNFGLIKYYKDIETWPLVLATGCIYKNAPRCFEFIVEEFPNLVFERDQAHGLTLLFHACRLSSNTEFVRLLLERGALETATVCWSIHTNPLYCALSQGHLLAADLIASWYTENDLMTQLSRDEDGNSIFHSLISDWRRNRGIGDINSLRWVINHGGAHFNGPNDFPNWILFFSHLRPSNLHEQLYQKEILELLLKLDIFRSRVDDSNKGMPLLHLLTHGGHVEAIEVLLHHEVDINIKNENGYTALDVAMFYTVSGNTFPNIAAGGRIELDKWQRGMKRIVSLLRQRGGQILCNSTQKLLTSLASDGPYPRSNLGPSMSARVRRKWGDWPQPLPFTSGDEFIQVPLDNRSQPSYTNDYLNDVFFGKSSDLLGVSQTGVGVPRNSIPAAAASLNESIDPKAKKQAEKKRAGSLLRQLWRLPPPWELVLVRTEVDVIHFWNTETNEFTTQKPALHSHKEDEVTSYDRKGKGKETTMLQKDFNGYRNLMYIDCALNPRNSIGTVSIEGLASMRRVFIRPDLESQFLSDIGTDNDLISPIRLAFAEELLHSAGTDGRFNIRSMRRVNDMIGAIKDPDLRDPGYVTTLLPGVLAELFHVAIAGGHLEIFEVIMDMVCGISIKVDIDVSGWGGLTPLQLAVSYGRVIMANILVAHGAEMEMRFPKTGLLPLHVSIRRKSPAMAKLLLEAGANPNGETLSGVPALHFCLFVGDKPEIVTALIRKGARIDALVKNDTPAQIAKFRGHFKSLKIIQEAIAGGDINASDDETMSQVTTQTGTTCVEGSVRQQGEESDAEAQDEEALDEDGLWSWVESHGISLR</sequence>
<gene>
    <name evidence="6" type="ORF">FHL15_007082</name>
</gene>
<dbReference type="Pfam" id="PF12796">
    <property type="entry name" value="Ank_2"/>
    <property type="match status" value="1"/>
</dbReference>
<feature type="region of interest" description="Disordered" evidence="4">
    <location>
        <begin position="1326"/>
        <end position="1345"/>
    </location>
</feature>
<reference evidence="7" key="1">
    <citation type="submission" date="2019-06" db="EMBL/GenBank/DDBJ databases">
        <title>Draft genome sequence of the griseofulvin-producing fungus Xylaria cubensis strain G536.</title>
        <authorList>
            <person name="Mead M.E."/>
            <person name="Raja H.A."/>
            <person name="Steenwyk J.L."/>
            <person name="Knowles S.L."/>
            <person name="Oberlies N.H."/>
            <person name="Rokas A."/>
        </authorList>
    </citation>
    <scope>NUCLEOTIDE SEQUENCE [LARGE SCALE GENOMIC DNA]</scope>
    <source>
        <strain evidence="7">G536</strain>
    </source>
</reference>
<dbReference type="EMBL" id="VFLP01000040">
    <property type="protein sequence ID" value="TRX91985.1"/>
    <property type="molecule type" value="Genomic_DNA"/>
</dbReference>
<feature type="region of interest" description="Disordered" evidence="4">
    <location>
        <begin position="1647"/>
        <end position="1675"/>
    </location>
</feature>
<feature type="repeat" description="ANK" evidence="3">
    <location>
        <begin position="1085"/>
        <end position="1117"/>
    </location>
</feature>
<dbReference type="Gene3D" id="1.10.510.10">
    <property type="entry name" value="Transferase(Phosphotransferase) domain 1"/>
    <property type="match status" value="1"/>
</dbReference>
<organism evidence="6 7">
    <name type="scientific">Xylaria flabelliformis</name>
    <dbReference type="NCBI Taxonomy" id="2512241"/>
    <lineage>
        <taxon>Eukaryota</taxon>
        <taxon>Fungi</taxon>
        <taxon>Dikarya</taxon>
        <taxon>Ascomycota</taxon>
        <taxon>Pezizomycotina</taxon>
        <taxon>Sordariomycetes</taxon>
        <taxon>Xylariomycetidae</taxon>
        <taxon>Xylariales</taxon>
        <taxon>Xylariaceae</taxon>
        <taxon>Xylaria</taxon>
    </lineage>
</organism>
<feature type="compositionally biased region" description="Basic and acidic residues" evidence="4">
    <location>
        <begin position="1331"/>
        <end position="1345"/>
    </location>
</feature>
<dbReference type="SMART" id="SM00220">
    <property type="entry name" value="S_TKc"/>
    <property type="match status" value="1"/>
</dbReference>
<dbReference type="InterPro" id="IPR011009">
    <property type="entry name" value="Kinase-like_dom_sf"/>
</dbReference>
<dbReference type="PANTHER" id="PTHR24198:SF165">
    <property type="entry name" value="ANKYRIN REPEAT-CONTAINING PROTEIN-RELATED"/>
    <property type="match status" value="1"/>
</dbReference>
<dbReference type="InterPro" id="IPR000719">
    <property type="entry name" value="Prot_kinase_dom"/>
</dbReference>
<dbReference type="Gene3D" id="1.25.40.20">
    <property type="entry name" value="Ankyrin repeat-containing domain"/>
    <property type="match status" value="2"/>
</dbReference>
<dbReference type="STRING" id="2512241.A0A553HVL0"/>
<dbReference type="PROSITE" id="PS00108">
    <property type="entry name" value="PROTEIN_KINASE_ST"/>
    <property type="match status" value="1"/>
</dbReference>
<protein>
    <recommendedName>
        <fullName evidence="5">Protein kinase domain-containing protein</fullName>
    </recommendedName>
</protein>
<dbReference type="InterPro" id="IPR008271">
    <property type="entry name" value="Ser/Thr_kinase_AS"/>
</dbReference>
<keyword evidence="1" id="KW-0677">Repeat</keyword>
<feature type="compositionally biased region" description="Acidic residues" evidence="4">
    <location>
        <begin position="1661"/>
        <end position="1675"/>
    </location>
</feature>